<dbReference type="Pfam" id="PF11054">
    <property type="entry name" value="Surface_antigen"/>
    <property type="match status" value="1"/>
</dbReference>
<reference evidence="2" key="2">
    <citation type="submission" date="2013-10" db="EMBL/GenBank/DDBJ databases">
        <authorList>
            <person name="Aslett M."/>
        </authorList>
    </citation>
    <scope>NUCLEOTIDE SEQUENCE [LARGE SCALE GENOMIC DNA]</scope>
    <source>
        <strain evidence="2">Houghton</strain>
    </source>
</reference>
<feature type="chain" id="PRO_5004675747" evidence="1">
    <location>
        <begin position="22"/>
        <end position="256"/>
    </location>
</feature>
<dbReference type="EMBL" id="HG722732">
    <property type="protein sequence ID" value="CDJ63158.1"/>
    <property type="molecule type" value="Genomic_DNA"/>
</dbReference>
<evidence type="ECO:0000313" key="3">
    <source>
        <dbReference type="Proteomes" id="UP000030754"/>
    </source>
</evidence>
<keyword evidence="3" id="KW-1185">Reference proteome</keyword>
<evidence type="ECO:0000256" key="1">
    <source>
        <dbReference type="SAM" id="SignalP"/>
    </source>
</evidence>
<keyword evidence="1" id="KW-0732">Signal</keyword>
<dbReference type="OrthoDB" id="346254at2759"/>
<dbReference type="VEuPathDB" id="ToxoDB:ENH_00035370"/>
<organism evidence="2 3">
    <name type="scientific">Eimeria necatrix</name>
    <dbReference type="NCBI Taxonomy" id="51315"/>
    <lineage>
        <taxon>Eukaryota</taxon>
        <taxon>Sar</taxon>
        <taxon>Alveolata</taxon>
        <taxon>Apicomplexa</taxon>
        <taxon>Conoidasida</taxon>
        <taxon>Coccidia</taxon>
        <taxon>Eucoccidiorida</taxon>
        <taxon>Eimeriorina</taxon>
        <taxon>Eimeriidae</taxon>
        <taxon>Eimeria</taxon>
    </lineage>
</organism>
<name>U6MJA7_9EIME</name>
<accession>U6MJA7</accession>
<protein>
    <submittedName>
        <fullName evidence="2">SAG family member</fullName>
    </submittedName>
</protein>
<feature type="signal peptide" evidence="1">
    <location>
        <begin position="1"/>
        <end position="21"/>
    </location>
</feature>
<dbReference type="AlphaFoldDB" id="U6MJA7"/>
<dbReference type="GeneID" id="25473700"/>
<gene>
    <name evidence="2" type="ORF">ENH_00035370</name>
</gene>
<evidence type="ECO:0000313" key="2">
    <source>
        <dbReference type="EMBL" id="CDJ63158.1"/>
    </source>
</evidence>
<reference evidence="2" key="1">
    <citation type="submission" date="2013-10" db="EMBL/GenBank/DDBJ databases">
        <title>Genomic analysis of the causative agents of coccidiosis in chickens.</title>
        <authorList>
            <person name="Reid A.J."/>
            <person name="Blake D."/>
            <person name="Billington K."/>
            <person name="Browne H."/>
            <person name="Dunn M."/>
            <person name="Hung S."/>
            <person name="Kawahara F."/>
            <person name="Miranda-Saavedra D."/>
            <person name="Mourier T."/>
            <person name="Nagra H."/>
            <person name="Otto T.D."/>
            <person name="Rawlings N."/>
            <person name="Sanchez A."/>
            <person name="Sanders M."/>
            <person name="Subramaniam C."/>
            <person name="Tay Y."/>
            <person name="Dear P."/>
            <person name="Doerig C."/>
            <person name="Gruber A."/>
            <person name="Parkinson J."/>
            <person name="Shirley M."/>
            <person name="Wan K.L."/>
            <person name="Berriman M."/>
            <person name="Tomley F."/>
            <person name="Pain A."/>
        </authorList>
    </citation>
    <scope>NUCLEOTIDE SEQUENCE [LARGE SCALE GENOMIC DNA]</scope>
    <source>
        <strain evidence="2">Houghton</strain>
    </source>
</reference>
<proteinExistence type="predicted"/>
<sequence>MAHFTFVSLISLSLLVGQAIAQQDAVANPKAEKLDCLEMMNALRTAAGLDKFKDASKVTQVLPAYGNAAQRDVEVAAETLWKNEICPKVTGAGSSTTGEAAKLTGTYAYYPVADDKKDCNAAVEYWKGGFSLFNNEIPPTYESANNPSVYSDRAVSFVALYNPQPEPVVSCVFLQCPPPSDTTPGDGRRLSSASTTVDAIICLTNPAALNASAAPFKEDEWNKIVQAISGNSGGASSVGPSVALVSAVAISAFALF</sequence>
<dbReference type="RefSeq" id="XP_013440520.1">
    <property type="nucleotide sequence ID" value="XM_013585066.1"/>
</dbReference>
<dbReference type="Proteomes" id="UP000030754">
    <property type="component" value="Unassembled WGS sequence"/>
</dbReference>
<dbReference type="InterPro" id="IPR021288">
    <property type="entry name" value="Surface_antigen"/>
</dbReference>